<feature type="compositionally biased region" description="Basic and acidic residues" evidence="6">
    <location>
        <begin position="3380"/>
        <end position="3398"/>
    </location>
</feature>
<reference evidence="9 10" key="1">
    <citation type="submission" date="2016-02" db="EMBL/GenBank/DDBJ databases">
        <title>Complete Genome Sequences of Lactobacillus johnsonii Strain W1.</title>
        <authorList>
            <person name="Sun Y."/>
            <person name="Wu X."/>
        </authorList>
    </citation>
    <scope>NUCLEOTIDE SEQUENCE [LARGE SCALE GENOMIC DNA]</scope>
    <source>
        <strain evidence="9 10">W1</strain>
    </source>
</reference>
<dbReference type="InterPro" id="IPR020840">
    <property type="entry name" value="Extracell_matrix-bd_GA"/>
</dbReference>
<dbReference type="NCBIfam" id="TIGR01168">
    <property type="entry name" value="YSIRK_signal"/>
    <property type="match status" value="1"/>
</dbReference>
<feature type="compositionally biased region" description="Basic and acidic residues" evidence="6">
    <location>
        <begin position="141"/>
        <end position="153"/>
    </location>
</feature>
<evidence type="ECO:0000256" key="4">
    <source>
        <dbReference type="ARBA" id="ARBA00023088"/>
    </source>
</evidence>
<feature type="transmembrane region" description="Helical" evidence="7">
    <location>
        <begin position="4968"/>
        <end position="4987"/>
    </location>
</feature>
<feature type="compositionally biased region" description="Basic and acidic residues" evidence="6">
    <location>
        <begin position="3314"/>
        <end position="3333"/>
    </location>
</feature>
<dbReference type="Pfam" id="PF04650">
    <property type="entry name" value="YSIRK_signal"/>
    <property type="match status" value="1"/>
</dbReference>
<keyword evidence="7" id="KW-0812">Transmembrane</keyword>
<feature type="compositionally biased region" description="Basic and acidic residues" evidence="6">
    <location>
        <begin position="3910"/>
        <end position="3920"/>
    </location>
</feature>
<feature type="compositionally biased region" description="Basic and acidic residues" evidence="6">
    <location>
        <begin position="3283"/>
        <end position="3292"/>
    </location>
</feature>
<organism evidence="9 10">
    <name type="scientific">Lactobacillus johnsonii</name>
    <dbReference type="NCBI Taxonomy" id="33959"/>
    <lineage>
        <taxon>Bacteria</taxon>
        <taxon>Bacillati</taxon>
        <taxon>Bacillota</taxon>
        <taxon>Bacilli</taxon>
        <taxon>Lactobacillales</taxon>
        <taxon>Lactobacillaceae</taxon>
        <taxon>Lactobacillus</taxon>
    </lineage>
</organism>
<keyword evidence="3" id="KW-0732">Signal</keyword>
<feature type="region of interest" description="Disordered" evidence="6">
    <location>
        <begin position="1957"/>
        <end position="1981"/>
    </location>
</feature>
<dbReference type="EMBL" id="LSNG01000033">
    <property type="protein sequence ID" value="KXN75787.1"/>
    <property type="molecule type" value="Genomic_DNA"/>
</dbReference>
<keyword evidence="2" id="KW-0964">Secreted</keyword>
<comment type="caution">
    <text evidence="9">The sequence shown here is derived from an EMBL/GenBank/DDBJ whole genome shotgun (WGS) entry which is preliminary data.</text>
</comment>
<feature type="compositionally biased region" description="Basic and acidic residues" evidence="6">
    <location>
        <begin position="3989"/>
        <end position="4008"/>
    </location>
</feature>
<dbReference type="Pfam" id="PF07564">
    <property type="entry name" value="DUF1542"/>
    <property type="match status" value="39"/>
</dbReference>
<feature type="region of interest" description="Disordered" evidence="6">
    <location>
        <begin position="3756"/>
        <end position="3782"/>
    </location>
</feature>
<feature type="region of interest" description="Disordered" evidence="6">
    <location>
        <begin position="4884"/>
        <end position="4965"/>
    </location>
</feature>
<feature type="compositionally biased region" description="Basic and acidic residues" evidence="6">
    <location>
        <begin position="2085"/>
        <end position="2101"/>
    </location>
</feature>
<dbReference type="PROSITE" id="PS50847">
    <property type="entry name" value="GRAM_POS_ANCHORING"/>
    <property type="match status" value="1"/>
</dbReference>
<feature type="coiled-coil region" evidence="5">
    <location>
        <begin position="2693"/>
        <end position="2762"/>
    </location>
</feature>
<feature type="coiled-coil region" evidence="5">
    <location>
        <begin position="4727"/>
        <end position="4784"/>
    </location>
</feature>
<accession>A0A9X0J6G1</accession>
<feature type="compositionally biased region" description="Polar residues" evidence="6">
    <location>
        <begin position="3958"/>
        <end position="3971"/>
    </location>
</feature>
<feature type="coiled-coil region" evidence="5">
    <location>
        <begin position="3206"/>
        <end position="3258"/>
    </location>
</feature>
<feature type="region of interest" description="Disordered" evidence="6">
    <location>
        <begin position="4048"/>
        <end position="4069"/>
    </location>
</feature>
<name>A0A9X0J6G1_LACJH</name>
<feature type="compositionally biased region" description="Polar residues" evidence="6">
    <location>
        <begin position="4919"/>
        <end position="4938"/>
    </location>
</feature>
<feature type="coiled-coil region" evidence="5">
    <location>
        <begin position="2002"/>
        <end position="2029"/>
    </location>
</feature>
<feature type="coiled-coil region" evidence="5">
    <location>
        <begin position="4575"/>
        <end position="4696"/>
    </location>
</feature>
<feature type="region of interest" description="Disordered" evidence="6">
    <location>
        <begin position="3530"/>
        <end position="3566"/>
    </location>
</feature>
<proteinExistence type="predicted"/>
<feature type="domain" description="Gram-positive cocci surface proteins LPxTG" evidence="8">
    <location>
        <begin position="4957"/>
        <end position="4995"/>
    </location>
</feature>
<feature type="region of interest" description="Disordered" evidence="6">
    <location>
        <begin position="3002"/>
        <end position="3040"/>
    </location>
</feature>
<feature type="compositionally biased region" description="Basic and acidic residues" evidence="6">
    <location>
        <begin position="4885"/>
        <end position="4895"/>
    </location>
</feature>
<keyword evidence="7" id="KW-0472">Membrane</keyword>
<feature type="compositionally biased region" description="Basic and acidic residues" evidence="6">
    <location>
        <begin position="2310"/>
        <end position="2326"/>
    </location>
</feature>
<evidence type="ECO:0000256" key="7">
    <source>
        <dbReference type="SAM" id="Phobius"/>
    </source>
</evidence>
<dbReference type="SUPFAM" id="SSF46997">
    <property type="entry name" value="Bacterial immunoglobulin/albumin-binding domains"/>
    <property type="match status" value="6"/>
</dbReference>
<feature type="region of interest" description="Disordered" evidence="6">
    <location>
        <begin position="3380"/>
        <end position="3407"/>
    </location>
</feature>
<dbReference type="OrthoDB" id="2326315at2"/>
<evidence type="ECO:0000256" key="1">
    <source>
        <dbReference type="ARBA" id="ARBA00022512"/>
    </source>
</evidence>
<feature type="region of interest" description="Disordered" evidence="6">
    <location>
        <begin position="4205"/>
        <end position="4243"/>
    </location>
</feature>
<feature type="coiled-coil region" evidence="5">
    <location>
        <begin position="1471"/>
        <end position="1581"/>
    </location>
</feature>
<feature type="coiled-coil region" evidence="5">
    <location>
        <begin position="1367"/>
        <end position="1416"/>
    </location>
</feature>
<feature type="coiled-coil region" evidence="5">
    <location>
        <begin position="4334"/>
        <end position="4387"/>
    </location>
</feature>
<feature type="coiled-coil region" evidence="5">
    <location>
        <begin position="1102"/>
        <end position="1136"/>
    </location>
</feature>
<feature type="region of interest" description="Disordered" evidence="6">
    <location>
        <begin position="3624"/>
        <end position="3643"/>
    </location>
</feature>
<dbReference type="NCBIfam" id="TIGR01167">
    <property type="entry name" value="LPXTG_anchor"/>
    <property type="match status" value="1"/>
</dbReference>
<dbReference type="InterPro" id="IPR005877">
    <property type="entry name" value="YSIRK_signal_dom"/>
</dbReference>
<feature type="compositionally biased region" description="Basic and acidic residues" evidence="6">
    <location>
        <begin position="3079"/>
        <end position="3090"/>
    </location>
</feature>
<feature type="compositionally biased region" description="Basic and acidic residues" evidence="6">
    <location>
        <begin position="3539"/>
        <end position="3557"/>
    </location>
</feature>
<dbReference type="Gene3D" id="1.20.5.420">
    <property type="entry name" value="Immunoglobulin FC, subunit C"/>
    <property type="match status" value="2"/>
</dbReference>
<feature type="compositionally biased region" description="Polar residues" evidence="6">
    <location>
        <begin position="1957"/>
        <end position="1976"/>
    </location>
</feature>
<feature type="region of interest" description="Disordered" evidence="6">
    <location>
        <begin position="3070"/>
        <end position="3090"/>
    </location>
</feature>
<feature type="coiled-coil region" evidence="5">
    <location>
        <begin position="2599"/>
        <end position="2641"/>
    </location>
</feature>
<feature type="compositionally biased region" description="Basic and acidic residues" evidence="6">
    <location>
        <begin position="3011"/>
        <end position="3030"/>
    </location>
</feature>
<keyword evidence="4" id="KW-0572">Peptidoglycan-anchor</keyword>
<feature type="region of interest" description="Disordered" evidence="6">
    <location>
        <begin position="3899"/>
        <end position="3921"/>
    </location>
</feature>
<dbReference type="Gene3D" id="1.20.120.1850">
    <property type="entry name" value="Ebh helix bundles repeating unit (S and A modules)"/>
    <property type="match status" value="4"/>
</dbReference>
<dbReference type="Proteomes" id="UP000070346">
    <property type="component" value="Unassembled WGS sequence"/>
</dbReference>
<feature type="coiled-coil region" evidence="5">
    <location>
        <begin position="3431"/>
        <end position="3483"/>
    </location>
</feature>
<evidence type="ECO:0000256" key="3">
    <source>
        <dbReference type="ARBA" id="ARBA00022729"/>
    </source>
</evidence>
<feature type="coiled-coil region" evidence="5">
    <location>
        <begin position="2513"/>
        <end position="2562"/>
    </location>
</feature>
<feature type="region of interest" description="Disordered" evidence="6">
    <location>
        <begin position="2305"/>
        <end position="2326"/>
    </location>
</feature>
<keyword evidence="7" id="KW-1133">Transmembrane helix</keyword>
<feature type="coiled-coil region" evidence="5">
    <location>
        <begin position="4417"/>
        <end position="4466"/>
    </location>
</feature>
<keyword evidence="1" id="KW-0134">Cell wall</keyword>
<feature type="compositionally biased region" description="Basic and acidic residues" evidence="6">
    <location>
        <begin position="4214"/>
        <end position="4233"/>
    </location>
</feature>
<evidence type="ECO:0000313" key="10">
    <source>
        <dbReference type="Proteomes" id="UP000070346"/>
    </source>
</evidence>
<dbReference type="InterPro" id="IPR009063">
    <property type="entry name" value="Ig/albumin-bd_sf"/>
</dbReference>
<feature type="region of interest" description="Disordered" evidence="6">
    <location>
        <begin position="2078"/>
        <end position="2101"/>
    </location>
</feature>
<evidence type="ECO:0000313" key="9">
    <source>
        <dbReference type="EMBL" id="KXN75787.1"/>
    </source>
</evidence>
<feature type="region of interest" description="Disordered" evidence="6">
    <location>
        <begin position="3958"/>
        <end position="4020"/>
    </location>
</feature>
<feature type="compositionally biased region" description="Basic and acidic residues" evidence="6">
    <location>
        <begin position="3764"/>
        <end position="3782"/>
    </location>
</feature>
<evidence type="ECO:0000256" key="2">
    <source>
        <dbReference type="ARBA" id="ARBA00022525"/>
    </source>
</evidence>
<dbReference type="Pfam" id="PF00746">
    <property type="entry name" value="Gram_pos_anchor"/>
    <property type="match status" value="1"/>
</dbReference>
<dbReference type="SMART" id="SM00844">
    <property type="entry name" value="GA"/>
    <property type="match status" value="10"/>
</dbReference>
<feature type="compositionally biased region" description="Basic and acidic residues" evidence="6">
    <location>
        <begin position="1860"/>
        <end position="1876"/>
    </location>
</feature>
<sequence>MVSKNNIEMKYKKMRDEKQRFSIRKFSVGAASVLIGLSFSLYNGQQASADTVDNGNKSVVASSQDKEQTDNNQPADTNTHNNEDKTNNNQAQSTVTDNLDHSTVVASYKADTTNKASEVNNSSENTESKSDEKQAVTTETAKTEEAATKEAETKNNATNDVAKKTEEAAAKTDTKVDVNKTVVENVKTEAATPNVDTKNNETQTVKTDEEKVEAAVDNTSSDLKNAVENANTEVSTNTFNVNEAVRNALFLSANNLAESKVAVTALAAEAEDPNAVTVNDAKGFINAIQNGTATTINVAKDLNLAEQTDRKYTEIKIKNKRDIVIQSDNPEEKRTIDFSGYSFDMDTQNSVTFKDLNIYARSYWGLVYNAGGYTFDNVNFTGSQLIYTTPSINSTLTFKNTITANSVSSYVGPLDGKTRDTQQNGGQQILQFEGGTNQIIFDENSNVTLTTEDANALEIDGGTTTIDVKDGANVAINPHSKGNPENRNGIGTGKVARAIAANAKMTINIDPNSTLTINTEKVDGDKDVAGALYLNSDATLNVNGDLNINSNGTPSTTNNGYPVYIAGNAAINVGNGGKFNLSATNTGSYSDNLMSISGKGTVKLAPHSNFKISADGTGALTAINLSSGSTFTSDQPDAFTIDLSQNTSTGKSLIKNGTINFSRVKTVATDGTTSEPLGKIDVTYDRNGNATTYTITSLNEDTVKQVGEGLANKNLIDFVKAGEDVTLSNLHLSKNNVLTGTVASSGSGNPIYVTVTVGGVSTNVPVVGHYTVYTQTNRTVTSNNVDYAAQTASTGGNFSIDLSKLASKLTDDAQVKVTATKDFVEAAQTESVAALRALNTTTLQELVDAAPDEEKKASYYNASEEAQKAYTDAISNGKNILANPNNYDQVDVDDAVTAIQKAQKALTGEPTDKTKLQAAIDQASTVESSDNYTNADTNLQKAYTDAIGAGQTVLSKENATQTEVNDALTTINNAKNALNGDAKKAASKAALQKAVDEAPTVKSDDAAYYNGSAEAKTAYDDAISAGQTVLDNPDATATQITDALNAINTAKGNLKGEATDKAALQTAVDNSATVKESNNYTNADQTQKTAYDKAVTAAQTVLDKTNATQAEVNQALKDLETANRNLNGDAKTEAANKAALEVAVKDAPNVRNTPAYYNGSEEAQTAYNNAITAGQAVLNEANPSANDVKTALDAINAAKDNLKGKATNTEALETALTNANNAKETGNYTNADQANQEALNNAIIAGQEILKNTSATQAQVDSAAKAITDAISGLNGDTNLTNAKNAATEDIKKTLDTKTTEITDATNIDQATKDQLIADAKKAAEDANTAINQATDPNAVNTAKTEGITNINNVTVPSLDKAKEAANQAIDQALDTKTKEINNAENIDQTTKDQLIKEATDAANTAKDAIEKSTTNDEATKAGQAGVDAITNVKVPSVTDSQNAAKEAIDDALKAKTKEINDANNIDQTTKDQLINEATDAANNAKEAIDKATTADAIKTAQDEGTTNINNVTVPSLEDAKKAANKAVDEALTAQTEVINKANNLSDAEKKDLINQAAAEANKAKENIETATTNNEAAQAGQAGVDAIKNIVPTSLDTVKSDANKAIDDALTKKLEEINSANNLTTDEKTALTQEANTAADKAKEEIANATTNDAVIEAQNNGVSAIDGIKVPTESAVKEAAKKAVADAATAKNQAIDASNLTDEEKAALKQKVTDAQNAADQAIDNATTNAAVTEAQTNGIKAINGIELTTSTVKEAAKKAVADAATAKNNAIDASNLTDEEKAALKQKVTEAQNAADQAIDNATTNAAVTEAQTNGVNAINGIEVPTTSATKEQAITDLNAAVDNAKKAIDQDSNLTDEEKQAAKDQIDRDATKAQEAINNAKTNDDVKKAGDAGTLAIDKDVANAAIDNAVAGKKAEISKTPLTDEEKTALNNEVDQKAQEAKEAINNATTPEAVTTAQDSGVNNINETSVPSESAAKQAAKEAVAKAVDEKNAAIDSSNLTEEEKAALKQKVTEAQTAADQAIDNATTNAGVTEAQTNGVNAINGIEVPNKSDAKEQAITDLNTAVDNAKKAIDQDSNLTDEEKQAAKDQIDSDAKNAQDAINNAKTNDDVKKVADDGTLAIDKDVANAAIDNAVAGKKAEISNSSLTDEEKTALNNEVDQKANSAKDAINNATTPEAVTTAQGNGIKNINATSVPTTSTAKEAAKKAVAEAAEAKNSAIDSSNLTDEEKAALKQKVTEAQNGADHAIDNATTNAAVTEAKDNGISAIDGIEVPTTSATKEQAITDLNTAVDDAKKAIDQDNNLTDEQKQAAKDQIDSDAKTAQDAINNAKTDNDVNNAVNSGKVAINKDVANAAIDNAVAGKLKEIQDPLTTEEKQAYTDLINSEATNAKQNIANATTVEAVTTAQTNGVNEITNTEIPTTSSAKEKAIAAINDALQTKTDEINNASNINTQEKTDLINQATEAANAAKNNINNATTNADVDTAQTNGEKAIADVTVPNLSDVKKESIDLINKALDAKTNEINNASNLSQDEKQGLINDATNAATEAINNINQAQTNDDAKAAATTGVQNIENITIPTLDEAKKNANQAIDDALNSKVNEINNASNLNETEKQKLVDQANEAATTAKNNVEKATTNDDARDAANAGIDNIKGITFTSLEDAKNAANTAIDNALQVKTDEINNASNLSTEEKQDLINQASEVAKNAKDNINNATTNDAVTEAQNKGIADIANVTVPSLDQVKQDAINAIKQVQDAKNKQISAASNLSTEEQKELSDQVDKIANDAIAQINDSSTTTNDAVTATRDDAIKQITDLFIPTLDGAQTDALNAIESAKNAKLNDINNATHLTDQEKQALVDQTNKVADDATKEIKAAQTNDTVKSAETAGLNNINNIAIPTLVQKQQEAIEELNVARDAKNSAIDNATDLTTDEKNALKDKVQAEYSNAVSNITSATTDEAVTTAKENGIAAIKDIQIPTKSPAKEQATSDLNTAVDEAKNAIDQDNNLTDEEKQAAKDQIDSDAKKAQEAIDNATTDDEVNSAVDNGKLAIDKDIANAAIDNAVAGKKAEISKSSLTSEEKADLNNEVDQKAKDAKEAIKAATTPETVTTAQENGIKNINDTKVPTESAAKEAAKKAVAEAAEAKNNAIDSSDLTNEEKAALKQEVADAQNAADRAIDAATTNTAVTEAQDNGIKAIDNVTVPTESAAKETAKKAVAEAAEAKNNAIDSSNLTSEEKAALKQEVAEAQNAANTAIDNATTNAAVTEAEDNGIKAINSIEVPTKSDAKEQAKSDLNSAVDEAKKAIDQDSNLTDEEKQVAKDQIDSDAKKAQEAIDTAKTNDDVKKAIDDGTLAIDKDVANAAIDNAVAGKKAEISKSPLTDEEKTALNNEVDEKANTAKDAINNATTPEAVTTAQDNGIKNINDTEVPTESAAKEAAKKAVAEAAEAKNNAIDSSNLTDEEKAALKQEVSDAQTAANTAIDNAITNAEVTEAEDNGVKTINGIEVPTKSTTKEQATNDLNNEVENAKKAIDQDNNLTDEQKQAAKDQIDSDAKKAQDAINNAKNNDDVKKAVDDGKLVIDKDVANAAIDNAVAGKKDEISKSPLTDEEKAALNNEVDQKAEEAKEAIKAATTPGAVTTAQENGIKNINDTEVPTESVAKEAAKKAVAEAADAKNKAIDSSNLTDEEKAALKQEVSDAQNAANTAIDNATTNAAVTQAQNNGIDKINSIEVSDKSAAKDQATTDLNNAVDEAKKAIDQDSNLTDEEKQVAKDQIDSDAKKAQDAINNAKTNDDVKKAVADGKLAIDKDIANAAIDNAVAGKKAEISNSPLTDEEKAALNNEVDQKAQAAKESINNATTPEAVISAQESGIKNINDTEVPAESAAKQAAKEAVAKVADEKNAAIDSSNLTDEEKAALKQEVTDAQNAANQAIDNATTDAAVTDAEENGIKAINSIEVPTKSTAKDQATTDLNNEVDEAKKAIDQDNNLTDEQKQAAKDQIDSDAKKAQEAIDNAKTNDDVKKAVDDGKLAIDKDVANAAIDNAVAGKKSEISKSPLTDEEKTALNNEVDEKAQEAKEAIKAATTSDSVTEAQDNGIKSINNIVVPTESATKEAAKKAVAEAADAKNKAIDASSLTTEEKAALKQEVTDAQNAANTAIDNTTTKAAVTEAQNNGIDKINSIEISAKSAAKEDATTDLNKEVDEAKKAIDQDNNLTDEQKQAAKDQIDSDAKKAQEAIDNAKTNDDVKKAVDDGKLAIDKDVANAAIDDAAAGKLKEINDSLTNEEKQAYTDLINNEADNAKQKINDSTTPEEVTRAQEEGVKNINNINVPTTSPAKDAANAAIDQALKNKKDEINNATNISSEEKTDLINQATEAANIAKDNINNATTNSEVETAQVDGEKAIADVTVPGLSDIKKESIDLINKALNEKQDEINNASNLSQDEKQELIDQAKKVATEAINEINNAQTNDEAKEAADTGVKNIENVSIPSIEDAKKNATQAIDDALNSKKNEINNASNLTDSEKTDLINQATEIAKAAKDAINSATTNTAVEAAEDKGVADINNIHFTNLDDSKKAANSAIEDALNTKKDEINNASNLSDSEKAKLINQATEIAKAAKDAINNATTNAAVTAAENKGIEDIANVNVPSLAETKQAAIDAIKQVQNAKNSQIEEAKNLNADEQKNLIDQVNKIAQDAINKLNDSATITNEVITDTRDKAIDQITNLFIPTLDSVQKDAQEAINSAKEAKIDEINKADNLTDQMKQNLIDQVDQVADNATKAINNAQTNDDVKEAEIKGLEDINSIQVPSLVESKDDAIKEIDDALKKKTDEINAADLDQKQKDELISQITDIATETKTKVFNATTNAEVEAETEAGIKAIEAVKIPARTADKSNTESHESSTNVTPNHNNEENNTAQNTNQVSTNTESESKEQTVITNSVQPKRNAVRHKSGAPVTKKATLPQTGKKDNSNLTLAGAALLGLAGVFSLFGLGDKRKKNK</sequence>
<dbReference type="Pfam" id="PF07554">
    <property type="entry name" value="FIVAR"/>
    <property type="match status" value="6"/>
</dbReference>
<feature type="region of interest" description="Disordered" evidence="6">
    <location>
        <begin position="49"/>
        <end position="171"/>
    </location>
</feature>
<evidence type="ECO:0000256" key="6">
    <source>
        <dbReference type="SAM" id="MobiDB-lite"/>
    </source>
</evidence>
<feature type="compositionally biased region" description="Low complexity" evidence="6">
    <location>
        <begin position="4898"/>
        <end position="4918"/>
    </location>
</feature>
<dbReference type="InterPro" id="IPR011439">
    <property type="entry name" value="DUF1542"/>
</dbReference>
<feature type="region of interest" description="Disordered" evidence="6">
    <location>
        <begin position="3283"/>
        <end position="3341"/>
    </location>
</feature>
<dbReference type="InterPro" id="IPR019931">
    <property type="entry name" value="LPXTG_anchor"/>
</dbReference>
<gene>
    <name evidence="9" type="ORF">AYJ53_03330</name>
</gene>
<feature type="compositionally biased region" description="Polar residues" evidence="6">
    <location>
        <begin position="49"/>
        <end position="63"/>
    </location>
</feature>
<keyword evidence="5" id="KW-0175">Coiled coil</keyword>
<protein>
    <submittedName>
        <fullName evidence="9">YSIRK signal domain/LPXTG anchor domain surface protein</fullName>
    </submittedName>
</protein>
<feature type="coiled-coil region" evidence="5">
    <location>
        <begin position="3128"/>
        <end position="3180"/>
    </location>
</feature>
<evidence type="ECO:0000256" key="5">
    <source>
        <dbReference type="SAM" id="Coils"/>
    </source>
</evidence>
<feature type="region of interest" description="Disordered" evidence="6">
    <location>
        <begin position="1854"/>
        <end position="1883"/>
    </location>
</feature>
<dbReference type="RefSeq" id="WP_061400556.1">
    <property type="nucleotide sequence ID" value="NZ_LSNG01000033.1"/>
</dbReference>
<feature type="compositionally biased region" description="Basic and acidic residues" evidence="6">
    <location>
        <begin position="161"/>
        <end position="171"/>
    </location>
</feature>
<evidence type="ECO:0000259" key="8">
    <source>
        <dbReference type="PROSITE" id="PS50847"/>
    </source>
</evidence>
<feature type="coiled-coil region" evidence="5">
    <location>
        <begin position="3681"/>
        <end position="3708"/>
    </location>
</feature>